<evidence type="ECO:0000259" key="11">
    <source>
        <dbReference type="Pfam" id="PF01694"/>
    </source>
</evidence>
<name>A0A9P7U055_9HYPO</name>
<keyword evidence="6 10" id="KW-0812">Transmembrane</keyword>
<dbReference type="Gene3D" id="1.20.1540.10">
    <property type="entry name" value="Rhomboid-like"/>
    <property type="match status" value="1"/>
</dbReference>
<evidence type="ECO:0000313" key="12">
    <source>
        <dbReference type="EMBL" id="KAG6286999.1"/>
    </source>
</evidence>
<protein>
    <recommendedName>
        <fullName evidence="4">rhomboid protease</fullName>
        <ecNumber evidence="4">3.4.21.105</ecNumber>
    </recommendedName>
</protein>
<evidence type="ECO:0000256" key="1">
    <source>
        <dbReference type="ARBA" id="ARBA00000156"/>
    </source>
</evidence>
<comment type="similarity">
    <text evidence="3">Belongs to the peptidase S54 family.</text>
</comment>
<gene>
    <name evidence="12" type="primary">RBD2</name>
    <name evidence="12" type="ORF">E4U09_006413</name>
</gene>
<feature type="transmembrane region" description="Helical" evidence="10">
    <location>
        <begin position="157"/>
        <end position="177"/>
    </location>
</feature>
<evidence type="ECO:0000256" key="9">
    <source>
        <dbReference type="ARBA" id="ARBA00023136"/>
    </source>
</evidence>
<evidence type="ECO:0000256" key="7">
    <source>
        <dbReference type="ARBA" id="ARBA00022801"/>
    </source>
</evidence>
<dbReference type="GO" id="GO:0006508">
    <property type="term" value="P:proteolysis"/>
    <property type="evidence" value="ECO:0007669"/>
    <property type="project" value="UniProtKB-KW"/>
</dbReference>
<feature type="transmembrane region" description="Helical" evidence="10">
    <location>
        <begin position="129"/>
        <end position="145"/>
    </location>
</feature>
<evidence type="ECO:0000256" key="8">
    <source>
        <dbReference type="ARBA" id="ARBA00022989"/>
    </source>
</evidence>
<dbReference type="GO" id="GO:0004252">
    <property type="term" value="F:serine-type endopeptidase activity"/>
    <property type="evidence" value="ECO:0007669"/>
    <property type="project" value="InterPro"/>
</dbReference>
<dbReference type="Proteomes" id="UP000707071">
    <property type="component" value="Unassembled WGS sequence"/>
</dbReference>
<dbReference type="AlphaFoldDB" id="A0A9P7U055"/>
<dbReference type="EMBL" id="SRRH01000587">
    <property type="protein sequence ID" value="KAG6286999.1"/>
    <property type="molecule type" value="Genomic_DNA"/>
</dbReference>
<evidence type="ECO:0000256" key="4">
    <source>
        <dbReference type="ARBA" id="ARBA00013039"/>
    </source>
</evidence>
<reference evidence="12 13" key="1">
    <citation type="journal article" date="2020" name="bioRxiv">
        <title>Whole genome comparisons of ergot fungi reveals the divergence and evolution of species within the genus Claviceps are the result of varying mechanisms driving genome evolution and host range expansion.</title>
        <authorList>
            <person name="Wyka S.A."/>
            <person name="Mondo S.J."/>
            <person name="Liu M."/>
            <person name="Dettman J."/>
            <person name="Nalam V."/>
            <person name="Broders K.D."/>
        </authorList>
    </citation>
    <scope>NUCLEOTIDE SEQUENCE [LARGE SCALE GENOMIC DNA]</scope>
    <source>
        <strain evidence="12 13">Clav52</strain>
    </source>
</reference>
<comment type="caution">
    <text evidence="12">The sequence shown here is derived from an EMBL/GenBank/DDBJ whole genome shotgun (WGS) entry which is preliminary data.</text>
</comment>
<keyword evidence="7" id="KW-0378">Hydrolase</keyword>
<accession>A0A9P7U055</accession>
<feature type="transmembrane region" description="Helical" evidence="10">
    <location>
        <begin position="21"/>
        <end position="41"/>
    </location>
</feature>
<comment type="catalytic activity">
    <reaction evidence="1">
        <text>Cleaves type-1 transmembrane domains using a catalytic dyad composed of serine and histidine that are contributed by different transmembrane domains.</text>
        <dbReference type="EC" id="3.4.21.105"/>
    </reaction>
</comment>
<organism evidence="12 13">
    <name type="scientific">Claviceps aff. purpurea</name>
    <dbReference type="NCBI Taxonomy" id="1967640"/>
    <lineage>
        <taxon>Eukaryota</taxon>
        <taxon>Fungi</taxon>
        <taxon>Dikarya</taxon>
        <taxon>Ascomycota</taxon>
        <taxon>Pezizomycotina</taxon>
        <taxon>Sordariomycetes</taxon>
        <taxon>Hypocreomycetidae</taxon>
        <taxon>Hypocreales</taxon>
        <taxon>Clavicipitaceae</taxon>
        <taxon>Claviceps</taxon>
    </lineage>
</organism>
<feature type="transmembrane region" description="Helical" evidence="10">
    <location>
        <begin position="61"/>
        <end position="83"/>
    </location>
</feature>
<evidence type="ECO:0000256" key="10">
    <source>
        <dbReference type="SAM" id="Phobius"/>
    </source>
</evidence>
<evidence type="ECO:0000313" key="13">
    <source>
        <dbReference type="Proteomes" id="UP000707071"/>
    </source>
</evidence>
<proteinExistence type="inferred from homology"/>
<evidence type="ECO:0000256" key="3">
    <source>
        <dbReference type="ARBA" id="ARBA00009045"/>
    </source>
</evidence>
<dbReference type="GO" id="GO:0016020">
    <property type="term" value="C:membrane"/>
    <property type="evidence" value="ECO:0007669"/>
    <property type="project" value="UniProtKB-SubCell"/>
</dbReference>
<sequence length="264" mass="29541">MPSIQGLNATRARSYAFRLPLFTRCIILLIMAFWIFSFPTFWDLRQWGSLIPDEVTFATGYRLSTFPLVHLNLFHAILNLIALTPLMERFENEHGTLTSLALFFGPLTTIPALLYIVIERGVLRGNRSVMGASVWVFLLLGIEAIRTYKSNPHITIGTYHIPTWTTPLFMMFVIAVLMPNTSLLGHLCGVAVGYVCGLGYLKLIAPPEWALKWIENRLNLLSVLPHYVSVDQKTYGRFGILPSTTRTGNSAATELVGSAQRLGP</sequence>
<comment type="subcellular location">
    <subcellularLocation>
        <location evidence="2">Membrane</location>
        <topology evidence="2">Multi-pass membrane protein</topology>
    </subcellularLocation>
</comment>
<dbReference type="InterPro" id="IPR022764">
    <property type="entry name" value="Peptidase_S54_rhomboid_dom"/>
</dbReference>
<evidence type="ECO:0000256" key="5">
    <source>
        <dbReference type="ARBA" id="ARBA00022670"/>
    </source>
</evidence>
<dbReference type="Pfam" id="PF01694">
    <property type="entry name" value="Rhomboid"/>
    <property type="match status" value="1"/>
</dbReference>
<keyword evidence="8 10" id="KW-1133">Transmembrane helix</keyword>
<keyword evidence="5 12" id="KW-0645">Protease</keyword>
<dbReference type="InterPro" id="IPR035952">
    <property type="entry name" value="Rhomboid-like_sf"/>
</dbReference>
<keyword evidence="9 10" id="KW-0472">Membrane</keyword>
<dbReference type="EC" id="3.4.21.105" evidence="4"/>
<dbReference type="SUPFAM" id="SSF144091">
    <property type="entry name" value="Rhomboid-like"/>
    <property type="match status" value="1"/>
</dbReference>
<feature type="transmembrane region" description="Helical" evidence="10">
    <location>
        <begin position="183"/>
        <end position="203"/>
    </location>
</feature>
<feature type="domain" description="Peptidase S54 rhomboid" evidence="11">
    <location>
        <begin position="61"/>
        <end position="201"/>
    </location>
</feature>
<dbReference type="PANTHER" id="PTHR43066:SF1">
    <property type="entry name" value="RHOMBOID PROTEIN 2"/>
    <property type="match status" value="1"/>
</dbReference>
<dbReference type="PANTHER" id="PTHR43066">
    <property type="entry name" value="RHOMBOID-RELATED PROTEIN"/>
    <property type="match status" value="1"/>
</dbReference>
<feature type="transmembrane region" description="Helical" evidence="10">
    <location>
        <begin position="95"/>
        <end position="117"/>
    </location>
</feature>
<evidence type="ECO:0000256" key="6">
    <source>
        <dbReference type="ARBA" id="ARBA00022692"/>
    </source>
</evidence>
<keyword evidence="13" id="KW-1185">Reference proteome</keyword>
<evidence type="ECO:0000256" key="2">
    <source>
        <dbReference type="ARBA" id="ARBA00004141"/>
    </source>
</evidence>